<evidence type="ECO:0000313" key="3">
    <source>
        <dbReference type="Proteomes" id="UP001059380"/>
    </source>
</evidence>
<dbReference type="AlphaFoldDB" id="A0A9J7BU21"/>
<keyword evidence="1" id="KW-0732">Signal</keyword>
<evidence type="ECO:0000256" key="1">
    <source>
        <dbReference type="SAM" id="SignalP"/>
    </source>
</evidence>
<dbReference type="KEGG" id="orp:MOP44_00785"/>
<feature type="chain" id="PRO_5039934457" evidence="1">
    <location>
        <begin position="19"/>
        <end position="124"/>
    </location>
</feature>
<evidence type="ECO:0000313" key="2">
    <source>
        <dbReference type="EMBL" id="UWZ84485.1"/>
    </source>
</evidence>
<dbReference type="RefSeq" id="WP_260793990.1">
    <property type="nucleotide sequence ID" value="NZ_CP093313.1"/>
</dbReference>
<accession>A0A9J7BU21</accession>
<organism evidence="2 3">
    <name type="scientific">Occallatibacter riparius</name>
    <dbReference type="NCBI Taxonomy" id="1002689"/>
    <lineage>
        <taxon>Bacteria</taxon>
        <taxon>Pseudomonadati</taxon>
        <taxon>Acidobacteriota</taxon>
        <taxon>Terriglobia</taxon>
        <taxon>Terriglobales</taxon>
        <taxon>Acidobacteriaceae</taxon>
        <taxon>Occallatibacter</taxon>
    </lineage>
</organism>
<feature type="signal peptide" evidence="1">
    <location>
        <begin position="1"/>
        <end position="18"/>
    </location>
</feature>
<gene>
    <name evidence="2" type="ORF">MOP44_00785</name>
</gene>
<dbReference type="Proteomes" id="UP001059380">
    <property type="component" value="Chromosome"/>
</dbReference>
<name>A0A9J7BU21_9BACT</name>
<proteinExistence type="predicted"/>
<sequence length="124" mass="12680">MKVLLASAALLFATSAFAAPASLTGDWSIHNNIAGNESDQPCKLVQTDNTIAGTCKTADGGDTPVTGSIDGNKVTWKFDMDYNGTALTLTYTATLDDSGKVAGSVEVQPFGVSGDFTATPASAK</sequence>
<protein>
    <submittedName>
        <fullName evidence="2">Uncharacterized protein</fullName>
    </submittedName>
</protein>
<dbReference type="EMBL" id="CP093313">
    <property type="protein sequence ID" value="UWZ84485.1"/>
    <property type="molecule type" value="Genomic_DNA"/>
</dbReference>
<keyword evidence="3" id="KW-1185">Reference proteome</keyword>
<reference evidence="2" key="1">
    <citation type="submission" date="2021-04" db="EMBL/GenBank/DDBJ databases">
        <title>Phylogenetic analysis of Acidobacteriaceae.</title>
        <authorList>
            <person name="Qiu L."/>
            <person name="Zhang Q."/>
        </authorList>
    </citation>
    <scope>NUCLEOTIDE SEQUENCE</scope>
    <source>
        <strain evidence="2">DSM 25168</strain>
    </source>
</reference>